<dbReference type="Gene3D" id="2.30.30.100">
    <property type="match status" value="1"/>
</dbReference>
<evidence type="ECO:0000256" key="3">
    <source>
        <dbReference type="ARBA" id="ARBA00008146"/>
    </source>
</evidence>
<evidence type="ECO:0000313" key="13">
    <source>
        <dbReference type="Proteomes" id="UP000095728"/>
    </source>
</evidence>
<name>A0A1E5RW82_9ASCO</name>
<sequence>MSNSNSIPIKLLNETQGHVVSVELTTGETYRGKLVESEDNMNMQLKDCVAVGRDGKETTTMSNVFVRGSNIKFIVVPDLLQHAPMFKKKSTLQSKPIPPIRGPRRR</sequence>
<dbReference type="STRING" id="56408.A0A1E5RW82"/>
<evidence type="ECO:0000256" key="5">
    <source>
        <dbReference type="ARBA" id="ARBA00022664"/>
    </source>
</evidence>
<dbReference type="SMART" id="SM00651">
    <property type="entry name" value="Sm"/>
    <property type="match status" value="1"/>
</dbReference>
<feature type="compositionally biased region" description="Pro residues" evidence="10">
    <location>
        <begin position="96"/>
        <end position="106"/>
    </location>
</feature>
<dbReference type="InParanoid" id="A0A1E5RW82"/>
<comment type="caution">
    <text evidence="12">The sequence shown here is derived from an EMBL/GenBank/DDBJ whole genome shotgun (WGS) entry which is preliminary data.</text>
</comment>
<feature type="domain" description="Sm" evidence="11">
    <location>
        <begin position="7"/>
        <end position="80"/>
    </location>
</feature>
<dbReference type="EMBL" id="LPNM01000003">
    <property type="protein sequence ID" value="OEJ90963.1"/>
    <property type="molecule type" value="Genomic_DNA"/>
</dbReference>
<reference evidence="13" key="1">
    <citation type="journal article" date="2016" name="Genome Announc.">
        <title>Genome sequences of three species of Hanseniaspora isolated from spontaneous wine fermentations.</title>
        <authorList>
            <person name="Sternes P.R."/>
            <person name="Lee D."/>
            <person name="Kutyna D.R."/>
            <person name="Borneman A.R."/>
        </authorList>
    </citation>
    <scope>NUCLEOTIDE SEQUENCE [LARGE SCALE GENOMIC DNA]</scope>
    <source>
        <strain evidence="13">AWRI3579</strain>
    </source>
</reference>
<evidence type="ECO:0000256" key="9">
    <source>
        <dbReference type="RuleBase" id="RU365050"/>
    </source>
</evidence>
<keyword evidence="4" id="KW-0963">Cytoplasm</keyword>
<dbReference type="PROSITE" id="PS52002">
    <property type="entry name" value="SM"/>
    <property type="match status" value="1"/>
</dbReference>
<dbReference type="GO" id="GO:0005685">
    <property type="term" value="C:U1 snRNP"/>
    <property type="evidence" value="ECO:0007669"/>
    <property type="project" value="UniProtKB-ARBA"/>
</dbReference>
<comment type="subcellular location">
    <subcellularLocation>
        <location evidence="2">Cytoplasm</location>
        <location evidence="2">Cytosol</location>
    </subcellularLocation>
    <subcellularLocation>
        <location evidence="1 9">Nucleus</location>
    </subcellularLocation>
</comment>
<evidence type="ECO:0000313" key="12">
    <source>
        <dbReference type="EMBL" id="OEJ90963.1"/>
    </source>
</evidence>
<keyword evidence="13" id="KW-1185">Reference proteome</keyword>
<evidence type="ECO:0000256" key="10">
    <source>
        <dbReference type="SAM" id="MobiDB-lite"/>
    </source>
</evidence>
<dbReference type="Pfam" id="PF01423">
    <property type="entry name" value="LSM"/>
    <property type="match status" value="1"/>
</dbReference>
<dbReference type="PANTHER" id="PTHR23338">
    <property type="entry name" value="SMALL NUCLEAR RIBONUCLEOPROTEIN SM"/>
    <property type="match status" value="1"/>
</dbReference>
<accession>A0A1E5RW82</accession>
<evidence type="ECO:0000256" key="4">
    <source>
        <dbReference type="ARBA" id="ARBA00022490"/>
    </source>
</evidence>
<dbReference type="FunFam" id="2.30.30.100:FF:000002">
    <property type="entry name" value="Small nuclear ribonucleoprotein Sm D3"/>
    <property type="match status" value="1"/>
</dbReference>
<dbReference type="CDD" id="cd01721">
    <property type="entry name" value="Sm_D3"/>
    <property type="match status" value="1"/>
</dbReference>
<dbReference type="InterPro" id="IPR001163">
    <property type="entry name" value="Sm_dom_euk/arc"/>
</dbReference>
<dbReference type="OrthoDB" id="6425924at2759"/>
<evidence type="ECO:0000256" key="2">
    <source>
        <dbReference type="ARBA" id="ARBA00004514"/>
    </source>
</evidence>
<comment type="similarity">
    <text evidence="3 9">Belongs to the snRNP core protein family.</text>
</comment>
<dbReference type="GO" id="GO:0000387">
    <property type="term" value="P:spliceosomal snRNP assembly"/>
    <property type="evidence" value="ECO:0007669"/>
    <property type="project" value="UniProtKB-UniRule"/>
</dbReference>
<feature type="region of interest" description="Disordered" evidence="10">
    <location>
        <begin position="87"/>
        <end position="106"/>
    </location>
</feature>
<evidence type="ECO:0000256" key="1">
    <source>
        <dbReference type="ARBA" id="ARBA00004123"/>
    </source>
</evidence>
<protein>
    <recommendedName>
        <fullName evidence="9">Small nuclear ribonucleoprotein Sm D3</fullName>
        <shortName evidence="9">Sm-D3</shortName>
    </recommendedName>
    <alternativeName>
        <fullName evidence="9">snRNP core protein D3</fullName>
    </alternativeName>
</protein>
<dbReference type="InterPro" id="IPR047575">
    <property type="entry name" value="Sm"/>
</dbReference>
<dbReference type="GO" id="GO:0005829">
    <property type="term" value="C:cytosol"/>
    <property type="evidence" value="ECO:0007669"/>
    <property type="project" value="UniProtKB-SubCell"/>
</dbReference>
<keyword evidence="8 9" id="KW-0687">Ribonucleoprotein</keyword>
<dbReference type="Proteomes" id="UP000095728">
    <property type="component" value="Unassembled WGS sequence"/>
</dbReference>
<dbReference type="InterPro" id="IPR010920">
    <property type="entry name" value="LSM_dom_sf"/>
</dbReference>
<dbReference type="SUPFAM" id="SSF50182">
    <property type="entry name" value="Sm-like ribonucleoproteins"/>
    <property type="match status" value="1"/>
</dbReference>
<organism evidence="12 13">
    <name type="scientific">Hanseniaspora osmophila</name>
    <dbReference type="NCBI Taxonomy" id="56408"/>
    <lineage>
        <taxon>Eukaryota</taxon>
        <taxon>Fungi</taxon>
        <taxon>Dikarya</taxon>
        <taxon>Ascomycota</taxon>
        <taxon>Saccharomycotina</taxon>
        <taxon>Saccharomycetes</taxon>
        <taxon>Saccharomycodales</taxon>
        <taxon>Saccharomycodaceae</taxon>
        <taxon>Hanseniaspora</taxon>
    </lineage>
</organism>
<dbReference type="InterPro" id="IPR034099">
    <property type="entry name" value="SmD3"/>
</dbReference>
<dbReference type="GO" id="GO:0003723">
    <property type="term" value="F:RNA binding"/>
    <property type="evidence" value="ECO:0007669"/>
    <property type="project" value="InterPro"/>
</dbReference>
<evidence type="ECO:0000256" key="6">
    <source>
        <dbReference type="ARBA" id="ARBA00023187"/>
    </source>
</evidence>
<dbReference type="GO" id="GO:0005681">
    <property type="term" value="C:spliceosomal complex"/>
    <property type="evidence" value="ECO:0007669"/>
    <property type="project" value="InterPro"/>
</dbReference>
<keyword evidence="5 9" id="KW-0507">mRNA processing</keyword>
<proteinExistence type="inferred from homology"/>
<gene>
    <name evidence="12" type="ORF">AWRI3579_g296</name>
</gene>
<evidence type="ECO:0000256" key="7">
    <source>
        <dbReference type="ARBA" id="ARBA00023242"/>
    </source>
</evidence>
<dbReference type="FunCoup" id="A0A1E5RW82">
    <property type="interactions" value="1194"/>
</dbReference>
<dbReference type="AlphaFoldDB" id="A0A1E5RW82"/>
<evidence type="ECO:0000256" key="8">
    <source>
        <dbReference type="ARBA" id="ARBA00023274"/>
    </source>
</evidence>
<keyword evidence="6 9" id="KW-0508">mRNA splicing</keyword>
<keyword evidence="7 9" id="KW-0539">Nucleus</keyword>
<dbReference type="InterPro" id="IPR027141">
    <property type="entry name" value="LSm4/Sm_D1/D3"/>
</dbReference>
<evidence type="ECO:0000259" key="11">
    <source>
        <dbReference type="PROSITE" id="PS52002"/>
    </source>
</evidence>